<sequence length="250" mass="27708" precursor="true">MVCAGSLPTDIRMKAMTMTTMKHVATMLAVLLAVSALNVAAAEESKLNQPPEGYKALFNGKDLNGWKGLVGNPKTRAKMSPEELAEAQKKADDEMKEHWNVVDGVIVFDGKGMSLCTAKDYGNFDMLVDWKIKKDGDSGIYLRGSPQVQIWDPAVKAANGVGSGGLYNNKENPDKPLVNADNPVGEWNTFRIKMVGDKVSVWLNGKLVTDNVTLENYWEHDKPIYETGQIELQNHGNTLYFRNVFIKELD</sequence>
<keyword evidence="4" id="KW-1185">Reference proteome</keyword>
<accession>A0A517VM85</accession>
<evidence type="ECO:0000313" key="3">
    <source>
        <dbReference type="EMBL" id="QDT94085.1"/>
    </source>
</evidence>
<evidence type="ECO:0000259" key="2">
    <source>
        <dbReference type="Pfam" id="PF06439"/>
    </source>
</evidence>
<evidence type="ECO:0000313" key="4">
    <source>
        <dbReference type="Proteomes" id="UP000316855"/>
    </source>
</evidence>
<dbReference type="GO" id="GO:0016787">
    <property type="term" value="F:hydrolase activity"/>
    <property type="evidence" value="ECO:0007669"/>
    <property type="project" value="InterPro"/>
</dbReference>
<keyword evidence="1" id="KW-0732">Signal</keyword>
<proteinExistence type="predicted"/>
<reference evidence="3 4" key="1">
    <citation type="submission" date="2019-02" db="EMBL/GenBank/DDBJ databases">
        <title>Deep-cultivation of Planctomycetes and their phenomic and genomic characterization uncovers novel biology.</title>
        <authorList>
            <person name="Wiegand S."/>
            <person name="Jogler M."/>
            <person name="Boedeker C."/>
            <person name="Pinto D."/>
            <person name="Vollmers J."/>
            <person name="Rivas-Marin E."/>
            <person name="Kohn T."/>
            <person name="Peeters S.H."/>
            <person name="Heuer A."/>
            <person name="Rast P."/>
            <person name="Oberbeckmann S."/>
            <person name="Bunk B."/>
            <person name="Jeske O."/>
            <person name="Meyerdierks A."/>
            <person name="Storesund J.E."/>
            <person name="Kallscheuer N."/>
            <person name="Luecker S."/>
            <person name="Lage O.M."/>
            <person name="Pohl T."/>
            <person name="Merkel B.J."/>
            <person name="Hornburger P."/>
            <person name="Mueller R.-W."/>
            <person name="Bruemmer F."/>
            <person name="Labrenz M."/>
            <person name="Spormann A.M."/>
            <person name="Op den Camp H."/>
            <person name="Overmann J."/>
            <person name="Amann R."/>
            <person name="Jetten M.S.M."/>
            <person name="Mascher T."/>
            <person name="Medema M.H."/>
            <person name="Devos D.P."/>
            <person name="Kaster A.-K."/>
            <person name="Ovreas L."/>
            <person name="Rohde M."/>
            <person name="Galperin M.Y."/>
            <person name="Jogler C."/>
        </authorList>
    </citation>
    <scope>NUCLEOTIDE SEQUENCE [LARGE SCALE GENOMIC DNA]</scope>
    <source>
        <strain evidence="3 4">Pan161</strain>
    </source>
</reference>
<organism evidence="3 4">
    <name type="scientific">Gimesia algae</name>
    <dbReference type="NCBI Taxonomy" id="2527971"/>
    <lineage>
        <taxon>Bacteria</taxon>
        <taxon>Pseudomonadati</taxon>
        <taxon>Planctomycetota</taxon>
        <taxon>Planctomycetia</taxon>
        <taxon>Planctomycetales</taxon>
        <taxon>Planctomycetaceae</taxon>
        <taxon>Gimesia</taxon>
    </lineage>
</organism>
<dbReference type="KEGG" id="gax:Pan161_57770"/>
<feature type="domain" description="3-keto-alpha-glucoside-1,2-lyase/3-keto-2-hydroxy-glucal hydratase" evidence="2">
    <location>
        <begin position="53"/>
        <end position="247"/>
    </location>
</feature>
<evidence type="ECO:0000256" key="1">
    <source>
        <dbReference type="SAM" id="SignalP"/>
    </source>
</evidence>
<dbReference type="Gene3D" id="2.60.120.560">
    <property type="entry name" value="Exo-inulinase, domain 1"/>
    <property type="match status" value="1"/>
</dbReference>
<protein>
    <recommendedName>
        <fullName evidence="2">3-keto-alpha-glucoside-1,2-lyase/3-keto-2-hydroxy-glucal hydratase domain-containing protein</fullName>
    </recommendedName>
</protein>
<feature type="signal peptide" evidence="1">
    <location>
        <begin position="1"/>
        <end position="41"/>
    </location>
</feature>
<dbReference type="Proteomes" id="UP000316855">
    <property type="component" value="Chromosome"/>
</dbReference>
<dbReference type="AlphaFoldDB" id="A0A517VM85"/>
<dbReference type="Pfam" id="PF06439">
    <property type="entry name" value="3keto-disac_hyd"/>
    <property type="match status" value="1"/>
</dbReference>
<name>A0A517VM85_9PLAN</name>
<dbReference type="InterPro" id="IPR010496">
    <property type="entry name" value="AL/BT2_dom"/>
</dbReference>
<feature type="chain" id="PRO_5022133105" description="3-keto-alpha-glucoside-1,2-lyase/3-keto-2-hydroxy-glucal hydratase domain-containing protein" evidence="1">
    <location>
        <begin position="42"/>
        <end position="250"/>
    </location>
</feature>
<gene>
    <name evidence="3" type="ORF">Pan161_57770</name>
</gene>
<dbReference type="EMBL" id="CP036343">
    <property type="protein sequence ID" value="QDT94085.1"/>
    <property type="molecule type" value="Genomic_DNA"/>
</dbReference>